<evidence type="ECO:0000313" key="2">
    <source>
        <dbReference type="EMBL" id="RKS80207.1"/>
    </source>
</evidence>
<dbReference type="AlphaFoldDB" id="A0A420XTX2"/>
<dbReference type="EMBL" id="RBWV01000009">
    <property type="protein sequence ID" value="RKS80207.1"/>
    <property type="molecule type" value="Genomic_DNA"/>
</dbReference>
<dbReference type="PANTHER" id="PTHR40469:SF2">
    <property type="entry name" value="GALACTOSE-BINDING DOMAIN-LIKE SUPERFAMILY PROTEIN"/>
    <property type="match status" value="1"/>
</dbReference>
<evidence type="ECO:0000313" key="3">
    <source>
        <dbReference type="Proteomes" id="UP000281955"/>
    </source>
</evidence>
<feature type="domain" description="ThuA-like" evidence="1">
    <location>
        <begin position="13"/>
        <end position="225"/>
    </location>
</feature>
<comment type="caution">
    <text evidence="2">The sequence shown here is derived from an EMBL/GenBank/DDBJ whole genome shotgun (WGS) entry which is preliminary data.</text>
</comment>
<dbReference type="InterPro" id="IPR029062">
    <property type="entry name" value="Class_I_gatase-like"/>
</dbReference>
<proteinExistence type="predicted"/>
<dbReference type="Pfam" id="PF06283">
    <property type="entry name" value="ThuA"/>
    <property type="match status" value="1"/>
</dbReference>
<name>A0A420XTX2_9ACTN</name>
<reference evidence="2 3" key="1">
    <citation type="submission" date="2018-10" db="EMBL/GenBank/DDBJ databases">
        <title>Genomic Encyclopedia of Archaeal and Bacterial Type Strains, Phase II (KMG-II): from individual species to whole genera.</title>
        <authorList>
            <person name="Goeker M."/>
        </authorList>
    </citation>
    <scope>NUCLEOTIDE SEQUENCE [LARGE SCALE GENOMIC DNA]</scope>
    <source>
        <strain evidence="2 3">RP-AC37</strain>
    </source>
</reference>
<accession>A0A420XTX2</accession>
<dbReference type="Gene3D" id="3.40.50.880">
    <property type="match status" value="1"/>
</dbReference>
<organism evidence="2 3">
    <name type="scientific">Motilibacter peucedani</name>
    <dbReference type="NCBI Taxonomy" id="598650"/>
    <lineage>
        <taxon>Bacteria</taxon>
        <taxon>Bacillati</taxon>
        <taxon>Actinomycetota</taxon>
        <taxon>Actinomycetes</taxon>
        <taxon>Motilibacterales</taxon>
        <taxon>Motilibacteraceae</taxon>
        <taxon>Motilibacter</taxon>
    </lineage>
</organism>
<dbReference type="InParanoid" id="A0A420XTX2"/>
<keyword evidence="3" id="KW-1185">Reference proteome</keyword>
<evidence type="ECO:0000259" key="1">
    <source>
        <dbReference type="Pfam" id="PF06283"/>
    </source>
</evidence>
<dbReference type="Proteomes" id="UP000281955">
    <property type="component" value="Unassembled WGS sequence"/>
</dbReference>
<dbReference type="RefSeq" id="WP_231121415.1">
    <property type="nucleotide sequence ID" value="NZ_RBWV01000009.1"/>
</dbReference>
<protein>
    <recommendedName>
        <fullName evidence="1">ThuA-like domain-containing protein</fullName>
    </recommendedName>
</protein>
<gene>
    <name evidence="2" type="ORF">CLV35_0629</name>
</gene>
<dbReference type="InterPro" id="IPR029010">
    <property type="entry name" value="ThuA-like"/>
</dbReference>
<dbReference type="PANTHER" id="PTHR40469">
    <property type="entry name" value="SECRETED GLYCOSYL HYDROLASE"/>
    <property type="match status" value="1"/>
</dbReference>
<dbReference type="SUPFAM" id="SSF52317">
    <property type="entry name" value="Class I glutamine amidotransferase-like"/>
    <property type="match status" value="1"/>
</dbReference>
<sequence>MSETQSGQGPSRRALVVRGGWEGHSPVAATERFLPFLESSGYDVTVSDSLEPYADAELMAATDLVVQCWTMGTITPEQLAGLRTAVEAGTGLAGWHGGIADSFRDSSDYLQLVGGSFAAHPGGFVPYTVEVVPERADHPVVQGFTSVALETEQYWVLADSASDVLATTTQAVREGDPWHAPVVSPAVWARAWGAGKVFVCTVGHRPEDLDVPEIRTIVERGLLWASR</sequence>